<feature type="region of interest" description="Disordered" evidence="1">
    <location>
        <begin position="25"/>
        <end position="76"/>
    </location>
</feature>
<evidence type="ECO:0000313" key="3">
    <source>
        <dbReference type="EMBL" id="PON23425.1"/>
    </source>
</evidence>
<organism evidence="2 5">
    <name type="scientific">Trichoderma gamsii</name>
    <dbReference type="NCBI Taxonomy" id="398673"/>
    <lineage>
        <taxon>Eukaryota</taxon>
        <taxon>Fungi</taxon>
        <taxon>Dikarya</taxon>
        <taxon>Ascomycota</taxon>
        <taxon>Pezizomycotina</taxon>
        <taxon>Sordariomycetes</taxon>
        <taxon>Hypocreomycetidae</taxon>
        <taxon>Hypocreales</taxon>
        <taxon>Hypocreaceae</taxon>
        <taxon>Trichoderma</taxon>
    </lineage>
</organism>
<evidence type="ECO:0000313" key="4">
    <source>
        <dbReference type="Proteomes" id="UP000054821"/>
    </source>
</evidence>
<evidence type="ECO:0000256" key="1">
    <source>
        <dbReference type="SAM" id="MobiDB-lite"/>
    </source>
</evidence>
<evidence type="ECO:0000313" key="5">
    <source>
        <dbReference type="Proteomes" id="UP000236546"/>
    </source>
</evidence>
<accession>A0A0W7VQ49</accession>
<evidence type="ECO:0000313" key="2">
    <source>
        <dbReference type="EMBL" id="PNP44001.1"/>
    </source>
</evidence>
<dbReference type="Proteomes" id="UP000236546">
    <property type="component" value="Unassembled WGS sequence"/>
</dbReference>
<dbReference type="AlphaFoldDB" id="A0A0W7VQ49"/>
<keyword evidence="4" id="KW-1185">Reference proteome</keyword>
<name>A0A0W7VQ49_9HYPO</name>
<dbReference type="GeneID" id="29985234"/>
<sequence>MNTTGGITDEAAIETHDLIHEAELEEQRSHGDHAMTQPDMGEESMNASKQMETGQKKQGRHSTMDKMKEALHFNKK</sequence>
<protein>
    <submittedName>
        <fullName evidence="2">Uncharacterized protein</fullName>
    </submittedName>
</protein>
<reference evidence="3" key="3">
    <citation type="submission" date="2017-08" db="EMBL/GenBank/DDBJ databases">
        <title>Trichoderma gamsii strain T6085, whole genome shotgun sequencing project.</title>
        <authorList>
            <person name="Baroncelli R."/>
        </authorList>
    </citation>
    <scope>NUCLEOTIDE SEQUENCE</scope>
    <source>
        <strain evidence="3">T6085</strain>
    </source>
</reference>
<gene>
    <name evidence="3" type="ORF">TGAM01_v207659</name>
    <name evidence="2" type="ORF">TGAMA5MH_04286</name>
</gene>
<proteinExistence type="predicted"/>
<dbReference type="OrthoDB" id="5211489at2759"/>
<dbReference type="RefSeq" id="XP_018661601.1">
    <property type="nucleotide sequence ID" value="XM_018805151.1"/>
</dbReference>
<reference evidence="2 5" key="2">
    <citation type="submission" date="2017-02" db="EMBL/GenBank/DDBJ databases">
        <title>Genomes of Trichoderma spp. with biocontrol activity.</title>
        <authorList>
            <person name="Gardiner D."/>
            <person name="Kazan K."/>
            <person name="Vos C."/>
            <person name="Harvey P."/>
        </authorList>
    </citation>
    <scope>NUCLEOTIDE SEQUENCE [LARGE SCALE GENOMIC DNA]</scope>
    <source>
        <strain evidence="2 5">A5MH</strain>
    </source>
</reference>
<dbReference type="Proteomes" id="UP000054821">
    <property type="component" value="Unassembled WGS sequence"/>
</dbReference>
<reference evidence="3 4" key="1">
    <citation type="journal article" date="2016" name="Genome Announc.">
        <title>Draft Whole-Genome Sequence of Trichoderma gamsii T6085, a Promising Biocontrol Agent of Fusarium Head Blight on Wheat.</title>
        <authorList>
            <person name="Baroncelli R."/>
            <person name="Zapparata A."/>
            <person name="Piaggeschi G."/>
            <person name="Sarrocco S."/>
            <person name="Vannacci G."/>
        </authorList>
    </citation>
    <scope>NUCLEOTIDE SEQUENCE [LARGE SCALE GENOMIC DNA]</scope>
    <source>
        <strain evidence="3 4">T6085</strain>
    </source>
</reference>
<dbReference type="EMBL" id="JPDN02000029">
    <property type="protein sequence ID" value="PON23425.1"/>
    <property type="molecule type" value="Genomic_DNA"/>
</dbReference>
<feature type="compositionally biased region" description="Basic and acidic residues" evidence="1">
    <location>
        <begin position="62"/>
        <end position="76"/>
    </location>
</feature>
<comment type="caution">
    <text evidence="2">The sequence shown here is derived from an EMBL/GenBank/DDBJ whole genome shotgun (WGS) entry which is preliminary data.</text>
</comment>
<dbReference type="EMBL" id="MTYH01000036">
    <property type="protein sequence ID" value="PNP44001.1"/>
    <property type="molecule type" value="Genomic_DNA"/>
</dbReference>